<comment type="caution">
    <text evidence="2">The sequence shown here is derived from an EMBL/GenBank/DDBJ whole genome shotgun (WGS) entry which is preliminary data.</text>
</comment>
<feature type="region of interest" description="Disordered" evidence="1">
    <location>
        <begin position="1"/>
        <end position="58"/>
    </location>
</feature>
<dbReference type="EMBL" id="JBHUCP010000005">
    <property type="protein sequence ID" value="MFD1529556.1"/>
    <property type="molecule type" value="Genomic_DNA"/>
</dbReference>
<accession>A0ABW4FIK8</accession>
<evidence type="ECO:0000256" key="1">
    <source>
        <dbReference type="SAM" id="MobiDB-lite"/>
    </source>
</evidence>
<gene>
    <name evidence="2" type="ORF">ACFSCY_08880</name>
</gene>
<dbReference type="RefSeq" id="WP_343981583.1">
    <property type="nucleotide sequence ID" value="NZ_BAAAJG010000015.1"/>
</dbReference>
<reference evidence="3" key="1">
    <citation type="journal article" date="2019" name="Int. J. Syst. Evol. Microbiol.">
        <title>The Global Catalogue of Microorganisms (GCM) 10K type strain sequencing project: providing services to taxonomists for standard genome sequencing and annotation.</title>
        <authorList>
            <consortium name="The Broad Institute Genomics Platform"/>
            <consortium name="The Broad Institute Genome Sequencing Center for Infectious Disease"/>
            <person name="Wu L."/>
            <person name="Ma J."/>
        </authorList>
    </citation>
    <scope>NUCLEOTIDE SEQUENCE [LARGE SCALE GENOMIC DNA]</scope>
    <source>
        <strain evidence="3">JCM 12165</strain>
    </source>
</reference>
<dbReference type="Proteomes" id="UP001597145">
    <property type="component" value="Unassembled WGS sequence"/>
</dbReference>
<evidence type="ECO:0000313" key="2">
    <source>
        <dbReference type="EMBL" id="MFD1529556.1"/>
    </source>
</evidence>
<feature type="compositionally biased region" description="Low complexity" evidence="1">
    <location>
        <begin position="35"/>
        <end position="58"/>
    </location>
</feature>
<name>A0ABW4FIK8_9PSEU</name>
<proteinExistence type="predicted"/>
<protein>
    <recommendedName>
        <fullName evidence="4">Alkaline shock family protein YloU</fullName>
    </recommendedName>
</protein>
<feature type="compositionally biased region" description="Pro residues" evidence="1">
    <location>
        <begin position="22"/>
        <end position="34"/>
    </location>
</feature>
<keyword evidence="3" id="KW-1185">Reference proteome</keyword>
<organism evidence="2 3">
    <name type="scientific">Pseudonocardia aurantiaca</name>
    <dbReference type="NCBI Taxonomy" id="75290"/>
    <lineage>
        <taxon>Bacteria</taxon>
        <taxon>Bacillati</taxon>
        <taxon>Actinomycetota</taxon>
        <taxon>Actinomycetes</taxon>
        <taxon>Pseudonocardiales</taxon>
        <taxon>Pseudonocardiaceae</taxon>
        <taxon>Pseudonocardia</taxon>
    </lineage>
</organism>
<sequence>MPTAPPRTAPHETAPQETVPPGTVPPGTVPPGTVPPGTGAPATGPSAPQAAPADDPAALAERVAAAVTAHPSVARLHGGPFGVIATHLPGRRLVGVRIGVGAEPVELGVVLHVDRLITQVVPVLRRQVSRLCGGAAVDITVADLELPAELAALLERAP</sequence>
<evidence type="ECO:0000313" key="3">
    <source>
        <dbReference type="Proteomes" id="UP001597145"/>
    </source>
</evidence>
<evidence type="ECO:0008006" key="4">
    <source>
        <dbReference type="Google" id="ProtNLM"/>
    </source>
</evidence>